<reference evidence="3" key="1">
    <citation type="journal article" date="2015" name="J. Biotechnol.">
        <title>Complete genome sequence of Streptomyces ambofaciens ATCC 23877, the spiramycin producer.</title>
        <authorList>
            <person name="Thibessard A."/>
            <person name="Haas D."/>
            <person name="Gerbaud C."/>
            <person name="Aigle B."/>
            <person name="Lautru S."/>
            <person name="Pernodet J.L."/>
            <person name="Leblond P."/>
        </authorList>
    </citation>
    <scope>NUCLEOTIDE SEQUENCE [LARGE SCALE GENOMIC DNA]</scope>
    <source>
        <strain evidence="3">ATCC 23877 / 3486 / DSM 40053 / JCM 4204 / NBRC 12836 / NRRL B-2516</strain>
    </source>
</reference>
<evidence type="ECO:0000313" key="3">
    <source>
        <dbReference type="Proteomes" id="UP000061018"/>
    </source>
</evidence>
<organism evidence="2 3">
    <name type="scientific">Streptomyces ambofaciens (strain ATCC 23877 / 3486 / DSM 40053 / JCM 4204 / NBRC 12836 / NRRL B-2516)</name>
    <dbReference type="NCBI Taxonomy" id="278992"/>
    <lineage>
        <taxon>Bacteria</taxon>
        <taxon>Bacillati</taxon>
        <taxon>Actinomycetota</taxon>
        <taxon>Actinomycetes</taxon>
        <taxon>Kitasatosporales</taxon>
        <taxon>Streptomycetaceae</taxon>
        <taxon>Streptomyces</taxon>
    </lineage>
</organism>
<accession>A0A0K2AV03</accession>
<dbReference type="KEGG" id="samb:SAM23877_3915"/>
<dbReference type="AlphaFoldDB" id="A0A0K2AV03"/>
<sequence length="85" mass="9633">MAFVSVSRCAAQGARPVPEGRAEGRRRRSWRCSETGRATILRPVRSNICRQRVRNRKHARGIFLTRPDRSDRGKSIASDRPITAC</sequence>
<name>A0A0K2AV03_STRA7</name>
<dbReference type="Proteomes" id="UP000061018">
    <property type="component" value="Chromosome"/>
</dbReference>
<feature type="region of interest" description="Disordered" evidence="1">
    <location>
        <begin position="65"/>
        <end position="85"/>
    </location>
</feature>
<evidence type="ECO:0000256" key="1">
    <source>
        <dbReference type="SAM" id="MobiDB-lite"/>
    </source>
</evidence>
<dbReference type="EMBL" id="CP012382">
    <property type="protein sequence ID" value="AKZ56960.1"/>
    <property type="molecule type" value="Genomic_DNA"/>
</dbReference>
<proteinExistence type="predicted"/>
<protein>
    <submittedName>
        <fullName evidence="2">Uncharacterized protein</fullName>
    </submittedName>
</protein>
<gene>
    <name evidence="2" type="ORF">SAM23877_3915</name>
</gene>
<evidence type="ECO:0000313" key="2">
    <source>
        <dbReference type="EMBL" id="AKZ56960.1"/>
    </source>
</evidence>